<dbReference type="Proteomes" id="UP001287356">
    <property type="component" value="Unassembled WGS sequence"/>
</dbReference>
<evidence type="ECO:0000313" key="5">
    <source>
        <dbReference type="EMBL" id="KAK3373096.1"/>
    </source>
</evidence>
<evidence type="ECO:0000256" key="1">
    <source>
        <dbReference type="ARBA" id="ARBA00038473"/>
    </source>
</evidence>
<protein>
    <submittedName>
        <fullName evidence="5">Beta-lactamase</fullName>
    </submittedName>
</protein>
<feature type="chain" id="PRO_5041964496" evidence="2">
    <location>
        <begin position="23"/>
        <end position="574"/>
    </location>
</feature>
<dbReference type="InterPro" id="IPR001466">
    <property type="entry name" value="Beta-lactam-related"/>
</dbReference>
<proteinExistence type="inferred from homology"/>
<accession>A0AAE0KBX6</accession>
<dbReference type="Pfam" id="PF00144">
    <property type="entry name" value="Beta-lactamase"/>
    <property type="match status" value="1"/>
</dbReference>
<dbReference type="PANTHER" id="PTHR22935">
    <property type="entry name" value="PENICILLIN-BINDING PROTEIN"/>
    <property type="match status" value="1"/>
</dbReference>
<evidence type="ECO:0000256" key="2">
    <source>
        <dbReference type="SAM" id="SignalP"/>
    </source>
</evidence>
<feature type="signal peptide" evidence="2">
    <location>
        <begin position="1"/>
        <end position="22"/>
    </location>
</feature>
<keyword evidence="2" id="KW-0732">Signal</keyword>
<gene>
    <name evidence="5" type="ORF">B0T24DRAFT_249769</name>
</gene>
<name>A0AAE0KBX6_9PEZI</name>
<feature type="domain" description="Beta-lactamase-related" evidence="3">
    <location>
        <begin position="93"/>
        <end position="397"/>
    </location>
</feature>
<dbReference type="EMBL" id="JAULSN010000004">
    <property type="protein sequence ID" value="KAK3373096.1"/>
    <property type="molecule type" value="Genomic_DNA"/>
</dbReference>
<dbReference type="Pfam" id="PF26335">
    <property type="entry name" value="ARB_00930_C"/>
    <property type="match status" value="1"/>
</dbReference>
<evidence type="ECO:0000313" key="6">
    <source>
        <dbReference type="Proteomes" id="UP001287356"/>
    </source>
</evidence>
<dbReference type="AlphaFoldDB" id="A0AAE0KBX6"/>
<comment type="similarity">
    <text evidence="1">Belongs to the beta-lactamase family.</text>
</comment>
<reference evidence="5" key="2">
    <citation type="submission" date="2023-06" db="EMBL/GenBank/DDBJ databases">
        <authorList>
            <consortium name="Lawrence Berkeley National Laboratory"/>
            <person name="Haridas S."/>
            <person name="Hensen N."/>
            <person name="Bonometti L."/>
            <person name="Westerberg I."/>
            <person name="Brannstrom I.O."/>
            <person name="Guillou S."/>
            <person name="Cros-Aarteil S."/>
            <person name="Calhoun S."/>
            <person name="Kuo A."/>
            <person name="Mondo S."/>
            <person name="Pangilinan J."/>
            <person name="Riley R."/>
            <person name="Labutti K."/>
            <person name="Andreopoulos B."/>
            <person name="Lipzen A."/>
            <person name="Chen C."/>
            <person name="Yanf M."/>
            <person name="Daum C."/>
            <person name="Ng V."/>
            <person name="Clum A."/>
            <person name="Steindorff A."/>
            <person name="Ohm R."/>
            <person name="Martin F."/>
            <person name="Silar P."/>
            <person name="Natvig D."/>
            <person name="Lalanne C."/>
            <person name="Gautier V."/>
            <person name="Ament-Velasquez S.L."/>
            <person name="Kruys A."/>
            <person name="Hutchinson M.I."/>
            <person name="Powell A.J."/>
            <person name="Barry K."/>
            <person name="Miller A.N."/>
            <person name="Grigoriev I.V."/>
            <person name="Debuchy R."/>
            <person name="Gladieux P."/>
            <person name="Thoren M.H."/>
            <person name="Johannesson H."/>
        </authorList>
    </citation>
    <scope>NUCLEOTIDE SEQUENCE</scope>
    <source>
        <strain evidence="5">CBS 958.72</strain>
    </source>
</reference>
<dbReference type="Gene3D" id="3.40.710.10">
    <property type="entry name" value="DD-peptidase/beta-lactamase superfamily"/>
    <property type="match status" value="1"/>
</dbReference>
<dbReference type="InterPro" id="IPR051478">
    <property type="entry name" value="Beta-lactamase-like_AB/R"/>
</dbReference>
<organism evidence="5 6">
    <name type="scientific">Lasiosphaeria ovina</name>
    <dbReference type="NCBI Taxonomy" id="92902"/>
    <lineage>
        <taxon>Eukaryota</taxon>
        <taxon>Fungi</taxon>
        <taxon>Dikarya</taxon>
        <taxon>Ascomycota</taxon>
        <taxon>Pezizomycotina</taxon>
        <taxon>Sordariomycetes</taxon>
        <taxon>Sordariomycetidae</taxon>
        <taxon>Sordariales</taxon>
        <taxon>Lasiosphaeriaceae</taxon>
        <taxon>Lasiosphaeria</taxon>
    </lineage>
</organism>
<dbReference type="SUPFAM" id="SSF56601">
    <property type="entry name" value="beta-lactamase/transpeptidase-like"/>
    <property type="match status" value="1"/>
</dbReference>
<dbReference type="InterPro" id="IPR058664">
    <property type="entry name" value="ARB_00930-like_C"/>
</dbReference>
<dbReference type="InterPro" id="IPR012338">
    <property type="entry name" value="Beta-lactam/transpept-like"/>
</dbReference>
<comment type="caution">
    <text evidence="5">The sequence shown here is derived from an EMBL/GenBank/DDBJ whole genome shotgun (WGS) entry which is preliminary data.</text>
</comment>
<evidence type="ECO:0000259" key="4">
    <source>
        <dbReference type="Pfam" id="PF26335"/>
    </source>
</evidence>
<keyword evidence="6" id="KW-1185">Reference proteome</keyword>
<dbReference type="PANTHER" id="PTHR22935:SF95">
    <property type="entry name" value="BETA-LACTAMASE-LIKE 1-RELATED"/>
    <property type="match status" value="1"/>
</dbReference>
<feature type="domain" description="Beta-lactamase-like ARB-00930-like C-terminal" evidence="4">
    <location>
        <begin position="426"/>
        <end position="572"/>
    </location>
</feature>
<sequence length="574" mass="61949">MLSHFTPALATWAAFAFFLVNGKPCPPLGPVLPTTQQPSRDTTVADAVKALKDRFALITAGFEGSAVSIGVKSIHENNPLVDLHFTPDKKLQRGSQTVTANTVYRIGSATKLFTVLAVLQQENINLEDPVTKYLPSLLANQPRGSDIESVKWNEVTVGALASHVAGIGRDMAFDIAIFPGPWDNMGLPPIKSNSGPKCSGLGGTKPCNAGDLLSQFIKRHPQYAPFSAPLYSNVGTSLLGLVVEAASNKTLDQLMHENILGPLGMSNTTLIQGPSSDQWAFIPVNESTWGLSLGVFDSAGGMYSNTADMLKFGTALLKYDLLGEAKTRKWLKPQVFTSSAGQFLGAPWEIERSDRLTSDGRLVDIYTKAGDLGLYHSMFALVPDYDLVISVMTAGPEASAAFFFSANIVSQVLKAIVPAVDQASRNVAKANFVGTYSDPSTNSTLVLNMDGGPGLVLANWTIRGFDVLANFLKYSVTPSLKVIPGLARLYPSGLHATNQTGWRMVFDQASESERQKFDAEVVMQDGSCVNWGTMDRFNYDFVGLEEFIFNLDLNGVAASINPRAFDVTLQRVSN</sequence>
<reference evidence="5" key="1">
    <citation type="journal article" date="2023" name="Mol. Phylogenet. Evol.">
        <title>Genome-scale phylogeny and comparative genomics of the fungal order Sordariales.</title>
        <authorList>
            <person name="Hensen N."/>
            <person name="Bonometti L."/>
            <person name="Westerberg I."/>
            <person name="Brannstrom I.O."/>
            <person name="Guillou S."/>
            <person name="Cros-Aarteil S."/>
            <person name="Calhoun S."/>
            <person name="Haridas S."/>
            <person name="Kuo A."/>
            <person name="Mondo S."/>
            <person name="Pangilinan J."/>
            <person name="Riley R."/>
            <person name="LaButti K."/>
            <person name="Andreopoulos B."/>
            <person name="Lipzen A."/>
            <person name="Chen C."/>
            <person name="Yan M."/>
            <person name="Daum C."/>
            <person name="Ng V."/>
            <person name="Clum A."/>
            <person name="Steindorff A."/>
            <person name="Ohm R.A."/>
            <person name="Martin F."/>
            <person name="Silar P."/>
            <person name="Natvig D.O."/>
            <person name="Lalanne C."/>
            <person name="Gautier V."/>
            <person name="Ament-Velasquez S.L."/>
            <person name="Kruys A."/>
            <person name="Hutchinson M.I."/>
            <person name="Powell A.J."/>
            <person name="Barry K."/>
            <person name="Miller A.N."/>
            <person name="Grigoriev I.V."/>
            <person name="Debuchy R."/>
            <person name="Gladieux P."/>
            <person name="Hiltunen Thoren M."/>
            <person name="Johannesson H."/>
        </authorList>
    </citation>
    <scope>NUCLEOTIDE SEQUENCE</scope>
    <source>
        <strain evidence="5">CBS 958.72</strain>
    </source>
</reference>
<evidence type="ECO:0000259" key="3">
    <source>
        <dbReference type="Pfam" id="PF00144"/>
    </source>
</evidence>